<comment type="caution">
    <text evidence="3">The sequence shown here is derived from an EMBL/GenBank/DDBJ whole genome shotgun (WGS) entry which is preliminary data.</text>
</comment>
<dbReference type="PANTHER" id="PTHR43081">
    <property type="entry name" value="ADENYLATE CYCLASE, TERMINAL-DIFFERENTIATION SPECIFIC-RELATED"/>
    <property type="match status" value="1"/>
</dbReference>
<keyword evidence="5" id="KW-1185">Reference proteome</keyword>
<dbReference type="CDD" id="cd07302">
    <property type="entry name" value="CHD"/>
    <property type="match status" value="1"/>
</dbReference>
<reference evidence="3 5" key="1">
    <citation type="submission" date="2024-07" db="EMBL/GenBank/DDBJ databases">
        <title>Description of Labrys sedimenti sp. nov., isolated from a diclofenac-degrading enrichment culture.</title>
        <authorList>
            <person name="Tancsics A."/>
            <person name="Csepanyi A."/>
        </authorList>
    </citation>
    <scope>NUCLEOTIDE SEQUENCE [LARGE SCALE GENOMIC DNA]</scope>
    <source>
        <strain evidence="3 5">LMG 23578</strain>
    </source>
</reference>
<organism evidence="3 5">
    <name type="scientific">Labrys neptuniae</name>
    <dbReference type="NCBI Taxonomy" id="376174"/>
    <lineage>
        <taxon>Bacteria</taxon>
        <taxon>Pseudomonadati</taxon>
        <taxon>Pseudomonadota</taxon>
        <taxon>Alphaproteobacteria</taxon>
        <taxon>Hyphomicrobiales</taxon>
        <taxon>Xanthobacteraceae</taxon>
        <taxon>Labrys</taxon>
    </lineage>
</organism>
<feature type="transmembrane region" description="Helical" evidence="1">
    <location>
        <begin position="388"/>
        <end position="410"/>
    </location>
</feature>
<dbReference type="EC" id="4.6.1.-" evidence="3"/>
<dbReference type="Gene3D" id="3.30.70.1230">
    <property type="entry name" value="Nucleotide cyclase"/>
    <property type="match status" value="1"/>
</dbReference>
<reference evidence="4 6" key="2">
    <citation type="submission" date="2024-09" db="EMBL/GenBank/DDBJ databases">
        <title>Description of Labrys sedimenti sp. nov., isolated from a diclofenac-degrading enrichment culture, and genome-based reclassification of Labrys portucalensis as a later heterotypic synonym of Labrys neptuniae.</title>
        <authorList>
            <person name="Tancsics A."/>
            <person name="Csepanyi A."/>
        </authorList>
    </citation>
    <scope>NUCLEOTIDE SEQUENCE [LARGE SCALE GENOMIC DNA]</scope>
    <source>
        <strain evidence="4 6">LMG 23412</strain>
    </source>
</reference>
<dbReference type="Proteomes" id="UP001595190">
    <property type="component" value="Unassembled WGS sequence"/>
</dbReference>
<sequence length="725" mass="78592">MRLKRFLGYPLVVALPLLIFSLLTLLGPAPLPRLQDIVFDTYQRWHAKGRDPDSPVRIVAIDEKSLSEIGQFPWPRSVIATLTQKLADAGAVVVAFDVLFSEADQTSPGLLVKKLPTSAEREALEKAMSASTASYDVMFAQTMANIPVVLGLLGTDAGEPVKIKSGYGQVGDDPVNFLPSFPAAKMPLPVLYDAARGAGAINWFPDGDSVIRKVPTFVAIGGKVAPSLSLETIRVAMGADTLMVRASNASGQPAFGVQSGINTIRIGDGDRSIFIDTDSNGEVRLVARRSEPSSWISAASILDGSFNPQDIKDHIVFVGAVAIGLRDQRSTSVEEAIPGVEVHAQIVEQVLAGASLVRPDWMRGLEAFLILALGSLLAWILRRTRNMPLVSTVAGLSIPIMIACWSWILYVRQGVLFDAVMPSVGTLSVFLAATVYHYQEAEHRRAEVRSMFGRFVTPAVVERLVEAPDRIVLGGEIRELTIMFSDVRNFTGIAETQSPEGVVSLIRRIHTPATEAVLRHSGTIDKFIGDGMMAFWNAPLDMPNHATLACKAALDIAGMAREFRDPPIQMGIGLHTGEACVGNLGSEQRLEYSALGDAVNLASRLEALTKLYGVEVLVTEATSRAAAGMPFLELDRAMVRGRQGAIGLFALHTGEADADFFRLQVAQAEILGPYRAGDFVQALALLDKNAAAYQRGYQRLFDYYSKHFNRLIGNPKLDWQGVTQL</sequence>
<dbReference type="InterPro" id="IPR001054">
    <property type="entry name" value="A/G_cyclase"/>
</dbReference>
<dbReference type="SMART" id="SM00044">
    <property type="entry name" value="CYCc"/>
    <property type="match status" value="1"/>
</dbReference>
<dbReference type="InterPro" id="IPR029787">
    <property type="entry name" value="Nucleotide_cyclase"/>
</dbReference>
<dbReference type="SUPFAM" id="SSF55073">
    <property type="entry name" value="Nucleotide cyclase"/>
    <property type="match status" value="1"/>
</dbReference>
<dbReference type="InterPro" id="IPR050697">
    <property type="entry name" value="Adenylyl/Guanylyl_Cyclase_3/4"/>
</dbReference>
<evidence type="ECO:0000313" key="6">
    <source>
        <dbReference type="Proteomes" id="UP001595190"/>
    </source>
</evidence>
<dbReference type="SMART" id="SM01080">
    <property type="entry name" value="CHASE2"/>
    <property type="match status" value="1"/>
</dbReference>
<dbReference type="Proteomes" id="UP001555786">
    <property type="component" value="Unassembled WGS sequence"/>
</dbReference>
<dbReference type="EMBL" id="JBHGPK010000001">
    <property type="protein sequence ID" value="MFC2248871.1"/>
    <property type="molecule type" value="Genomic_DNA"/>
</dbReference>
<accession>A0ABV3PFV1</accession>
<evidence type="ECO:0000256" key="1">
    <source>
        <dbReference type="SAM" id="Phobius"/>
    </source>
</evidence>
<evidence type="ECO:0000259" key="2">
    <source>
        <dbReference type="PROSITE" id="PS50125"/>
    </source>
</evidence>
<dbReference type="GO" id="GO:0016829">
    <property type="term" value="F:lyase activity"/>
    <property type="evidence" value="ECO:0007669"/>
    <property type="project" value="UniProtKB-KW"/>
</dbReference>
<gene>
    <name evidence="3" type="ORF">ABXS05_02545</name>
    <name evidence="4" type="ORF">ACETRX_04535</name>
</gene>
<evidence type="ECO:0000313" key="5">
    <source>
        <dbReference type="Proteomes" id="UP001555786"/>
    </source>
</evidence>
<dbReference type="InterPro" id="IPR007890">
    <property type="entry name" value="CHASE2"/>
</dbReference>
<proteinExistence type="predicted"/>
<dbReference type="PROSITE" id="PS50125">
    <property type="entry name" value="GUANYLATE_CYCLASE_2"/>
    <property type="match status" value="1"/>
</dbReference>
<feature type="transmembrane region" description="Helical" evidence="1">
    <location>
        <begin position="361"/>
        <end position="381"/>
    </location>
</feature>
<dbReference type="PANTHER" id="PTHR43081:SF1">
    <property type="entry name" value="ADENYLATE CYCLASE, TERMINAL-DIFFERENTIATION SPECIFIC"/>
    <property type="match status" value="1"/>
</dbReference>
<keyword evidence="1" id="KW-0812">Transmembrane</keyword>
<dbReference type="EMBL" id="JBFNQD010000001">
    <property type="protein sequence ID" value="MEW9304401.1"/>
    <property type="molecule type" value="Genomic_DNA"/>
</dbReference>
<dbReference type="Pfam" id="PF00211">
    <property type="entry name" value="Guanylate_cyc"/>
    <property type="match status" value="1"/>
</dbReference>
<keyword evidence="1" id="KW-1133">Transmembrane helix</keyword>
<evidence type="ECO:0000313" key="4">
    <source>
        <dbReference type="EMBL" id="MFC2248871.1"/>
    </source>
</evidence>
<evidence type="ECO:0000313" key="3">
    <source>
        <dbReference type="EMBL" id="MEW9304401.1"/>
    </source>
</evidence>
<name>A0ABV3PFV1_9HYPH</name>
<keyword evidence="1" id="KW-0472">Membrane</keyword>
<protein>
    <submittedName>
        <fullName evidence="3">Adenylate/guanylate cyclase domain-containing protein</fullName>
        <ecNumber evidence="3">4.6.1.-</ecNumber>
    </submittedName>
    <submittedName>
        <fullName evidence="4">CHASE2 domain-containing protein</fullName>
    </submittedName>
</protein>
<dbReference type="RefSeq" id="WP_367622795.1">
    <property type="nucleotide sequence ID" value="NZ_JBFNQD010000001.1"/>
</dbReference>
<feature type="domain" description="Guanylate cyclase" evidence="2">
    <location>
        <begin position="481"/>
        <end position="606"/>
    </location>
</feature>
<dbReference type="Pfam" id="PF05226">
    <property type="entry name" value="CHASE2"/>
    <property type="match status" value="1"/>
</dbReference>
<feature type="transmembrane region" description="Helical" evidence="1">
    <location>
        <begin position="416"/>
        <end position="436"/>
    </location>
</feature>
<keyword evidence="3" id="KW-0456">Lyase</keyword>